<keyword evidence="1" id="KW-0614">Plasmid</keyword>
<geneLocation type="plasmid" evidence="1">
    <name>pOC-Colt5.8</name>
</geneLocation>
<proteinExistence type="predicted"/>
<accession>A0A4P8DKC4</accession>
<gene>
    <name evidence="1" type="ORF">pOC-C5.8_632</name>
</gene>
<evidence type="ECO:0000313" key="1">
    <source>
        <dbReference type="EMBL" id="QCL10806.1"/>
    </source>
</evidence>
<reference evidence="1" key="1">
    <citation type="journal article" date="2019" name="Genome Biol. Evol.">
        <title>Evolutionary Relatedness and Classification of Tumour-Inducing and Opine-Catabolic Plasmids in Three Rhizobium rhizogenes Strains Isolated from the Same Crown Gall Tumour.</title>
        <authorList>
            <person name="Kuzmanovic N."/>
            <person name="Pulawska J."/>
        </authorList>
    </citation>
    <scope>NUCLEOTIDE SEQUENCE</scope>
    <source>
        <strain evidence="1">Colt5.8</strain>
        <plasmid evidence="1">pOC-Colt5.8</plasmid>
    </source>
</reference>
<sequence>MHSARVTMDVDPMKPYQSVVHGFSFIVIRLSFGEDRYRS</sequence>
<protein>
    <submittedName>
        <fullName evidence="1">Uncharacterized protein</fullName>
    </submittedName>
</protein>
<organism evidence="1">
    <name type="scientific">Rhizobium rhizogenes</name>
    <name type="common">Agrobacterium rhizogenes</name>
    <dbReference type="NCBI Taxonomy" id="359"/>
    <lineage>
        <taxon>Bacteria</taxon>
        <taxon>Pseudomonadati</taxon>
        <taxon>Pseudomonadota</taxon>
        <taxon>Alphaproteobacteria</taxon>
        <taxon>Hyphomicrobiales</taxon>
        <taxon>Rhizobiaceae</taxon>
        <taxon>Rhizobium/Agrobacterium group</taxon>
        <taxon>Rhizobium</taxon>
    </lineage>
</organism>
<dbReference type="EMBL" id="MK318973">
    <property type="protein sequence ID" value="QCL10806.1"/>
    <property type="molecule type" value="Genomic_DNA"/>
</dbReference>
<name>A0A4P8DKC4_RHIRH</name>
<dbReference type="AlphaFoldDB" id="A0A4P8DKC4"/>